<name>A0A351R8Y6_9PROT</name>
<accession>A0A351R8Y6</accession>
<dbReference type="SUPFAM" id="SSF46785">
    <property type="entry name" value="Winged helix' DNA-binding domain"/>
    <property type="match status" value="1"/>
</dbReference>
<dbReference type="InterPro" id="IPR005119">
    <property type="entry name" value="LysR_subst-bd"/>
</dbReference>
<comment type="caution">
    <text evidence="6">The sequence shown here is derived from an EMBL/GenBank/DDBJ whole genome shotgun (WGS) entry which is preliminary data.</text>
</comment>
<evidence type="ECO:0000313" key="7">
    <source>
        <dbReference type="Proteomes" id="UP000264313"/>
    </source>
</evidence>
<dbReference type="GO" id="GO:0003700">
    <property type="term" value="F:DNA-binding transcription factor activity"/>
    <property type="evidence" value="ECO:0007669"/>
    <property type="project" value="InterPro"/>
</dbReference>
<dbReference type="InterPro" id="IPR036388">
    <property type="entry name" value="WH-like_DNA-bd_sf"/>
</dbReference>
<dbReference type="Gene3D" id="3.40.190.290">
    <property type="match status" value="1"/>
</dbReference>
<dbReference type="PROSITE" id="PS50931">
    <property type="entry name" value="HTH_LYSR"/>
    <property type="match status" value="1"/>
</dbReference>
<evidence type="ECO:0000259" key="5">
    <source>
        <dbReference type="PROSITE" id="PS50931"/>
    </source>
</evidence>
<sequence>MQNQLEMLRIFKTVAESANFKEASVRLGISPQSVTRAIKELEERVGEPLFYRSTRNTTITEFGKQMALKSEGVIEQVDALFQLNQHTHAPKAIEGSVKITMPSTFGRQYLLPALTAFAKEYPNIQLDLRFSDLIDNVVADQMDIGVRIGFFSNNRNVARRVNEIKFHIVGAPALIEKTGIPNQVNDLCGMPYTGLIDQNTGRMWPWSFANEPDCFPSAPAFISDDIEAELAAVLAGVGYGQLPDAICKKYIQNGQLVSVLADQAPAPWGIYVYRPQRGPVAERVRVVFDYLAKTLSEIKFG</sequence>
<feature type="domain" description="HTH lysR-type" evidence="5">
    <location>
        <begin position="1"/>
        <end position="60"/>
    </location>
</feature>
<keyword evidence="2" id="KW-0805">Transcription regulation</keyword>
<evidence type="ECO:0000256" key="2">
    <source>
        <dbReference type="ARBA" id="ARBA00023015"/>
    </source>
</evidence>
<evidence type="ECO:0000256" key="3">
    <source>
        <dbReference type="ARBA" id="ARBA00023125"/>
    </source>
</evidence>
<dbReference type="AlphaFoldDB" id="A0A351R8Y6"/>
<evidence type="ECO:0000256" key="1">
    <source>
        <dbReference type="ARBA" id="ARBA00009437"/>
    </source>
</evidence>
<keyword evidence="4" id="KW-0804">Transcription</keyword>
<dbReference type="Gene3D" id="1.10.10.10">
    <property type="entry name" value="Winged helix-like DNA-binding domain superfamily/Winged helix DNA-binding domain"/>
    <property type="match status" value="1"/>
</dbReference>
<dbReference type="CDD" id="cd08422">
    <property type="entry name" value="PBP2_CrgA_like"/>
    <property type="match status" value="1"/>
</dbReference>
<dbReference type="GO" id="GO:0006351">
    <property type="term" value="P:DNA-templated transcription"/>
    <property type="evidence" value="ECO:0007669"/>
    <property type="project" value="TreeGrafter"/>
</dbReference>
<dbReference type="Pfam" id="PF03466">
    <property type="entry name" value="LysR_substrate"/>
    <property type="match status" value="1"/>
</dbReference>
<dbReference type="InterPro" id="IPR000847">
    <property type="entry name" value="LysR_HTH_N"/>
</dbReference>
<evidence type="ECO:0000256" key="4">
    <source>
        <dbReference type="ARBA" id="ARBA00023163"/>
    </source>
</evidence>
<dbReference type="EMBL" id="DNAA01000054">
    <property type="protein sequence ID" value="HBA08507.1"/>
    <property type="molecule type" value="Genomic_DNA"/>
</dbReference>
<dbReference type="Pfam" id="PF00126">
    <property type="entry name" value="HTH_1"/>
    <property type="match status" value="1"/>
</dbReference>
<dbReference type="Proteomes" id="UP000264313">
    <property type="component" value="Unassembled WGS sequence"/>
</dbReference>
<protein>
    <submittedName>
        <fullName evidence="6">LysR family transcriptional regulator</fullName>
    </submittedName>
</protein>
<dbReference type="InterPro" id="IPR058163">
    <property type="entry name" value="LysR-type_TF_proteobact-type"/>
</dbReference>
<reference evidence="6 7" key="1">
    <citation type="journal article" date="2018" name="Nat. Biotechnol.">
        <title>A standardized bacterial taxonomy based on genome phylogeny substantially revises the tree of life.</title>
        <authorList>
            <person name="Parks D.H."/>
            <person name="Chuvochina M."/>
            <person name="Waite D.W."/>
            <person name="Rinke C."/>
            <person name="Skarshewski A."/>
            <person name="Chaumeil P.A."/>
            <person name="Hugenholtz P."/>
        </authorList>
    </citation>
    <scope>NUCLEOTIDE SEQUENCE [LARGE SCALE GENOMIC DNA]</scope>
    <source>
        <strain evidence="6">UBA9958</strain>
    </source>
</reference>
<dbReference type="STRING" id="1132855.GCA_000384255_00877"/>
<keyword evidence="3" id="KW-0238">DNA-binding</keyword>
<dbReference type="GO" id="GO:0043565">
    <property type="term" value="F:sequence-specific DNA binding"/>
    <property type="evidence" value="ECO:0007669"/>
    <property type="project" value="TreeGrafter"/>
</dbReference>
<dbReference type="PANTHER" id="PTHR30537:SF1">
    <property type="entry name" value="HTH-TYPE TRANSCRIPTIONAL REGULATOR PGRR"/>
    <property type="match status" value="1"/>
</dbReference>
<dbReference type="InterPro" id="IPR036390">
    <property type="entry name" value="WH_DNA-bd_sf"/>
</dbReference>
<gene>
    <name evidence="6" type="ORF">DCW48_02185</name>
</gene>
<comment type="similarity">
    <text evidence="1">Belongs to the LysR transcriptional regulatory family.</text>
</comment>
<proteinExistence type="inferred from homology"/>
<dbReference type="PANTHER" id="PTHR30537">
    <property type="entry name" value="HTH-TYPE TRANSCRIPTIONAL REGULATOR"/>
    <property type="match status" value="1"/>
</dbReference>
<organism evidence="6 7">
    <name type="scientific">Methylotenera mobilis</name>
    <dbReference type="NCBI Taxonomy" id="359408"/>
    <lineage>
        <taxon>Bacteria</taxon>
        <taxon>Pseudomonadati</taxon>
        <taxon>Pseudomonadota</taxon>
        <taxon>Betaproteobacteria</taxon>
        <taxon>Nitrosomonadales</taxon>
        <taxon>Methylophilaceae</taxon>
        <taxon>Methylotenera</taxon>
    </lineage>
</organism>
<evidence type="ECO:0000313" key="6">
    <source>
        <dbReference type="EMBL" id="HBA08507.1"/>
    </source>
</evidence>
<dbReference type="SUPFAM" id="SSF53850">
    <property type="entry name" value="Periplasmic binding protein-like II"/>
    <property type="match status" value="1"/>
</dbReference>